<feature type="transmembrane region" description="Helical" evidence="17">
    <location>
        <begin position="122"/>
        <end position="139"/>
    </location>
</feature>
<organism evidence="21 22">
    <name type="scientific">Thermococcus camini</name>
    <dbReference type="NCBI Taxonomy" id="2016373"/>
    <lineage>
        <taxon>Archaea</taxon>
        <taxon>Methanobacteriati</taxon>
        <taxon>Methanobacteriota</taxon>
        <taxon>Thermococci</taxon>
        <taxon>Thermococcales</taxon>
        <taxon>Thermococcaceae</taxon>
        <taxon>Thermococcus</taxon>
    </lineage>
</organism>
<evidence type="ECO:0000259" key="19">
    <source>
        <dbReference type="Pfam" id="PF18246"/>
    </source>
</evidence>
<feature type="transmembrane region" description="Helical" evidence="17">
    <location>
        <begin position="146"/>
        <end position="162"/>
    </location>
</feature>
<evidence type="ECO:0000313" key="22">
    <source>
        <dbReference type="Proteomes" id="UP000516304"/>
    </source>
</evidence>
<evidence type="ECO:0000256" key="1">
    <source>
        <dbReference type="ARBA" id="ARBA00001936"/>
    </source>
</evidence>
<dbReference type="RefSeq" id="WP_188202130.1">
    <property type="nucleotide sequence ID" value="NZ_LR881183.1"/>
</dbReference>
<evidence type="ECO:0000256" key="16">
    <source>
        <dbReference type="ARBA" id="ARBA00034066"/>
    </source>
</evidence>
<evidence type="ECO:0000256" key="17">
    <source>
        <dbReference type="SAM" id="Phobius"/>
    </source>
</evidence>
<keyword evidence="11" id="KW-0460">Magnesium</keyword>
<evidence type="ECO:0000259" key="18">
    <source>
        <dbReference type="Pfam" id="PF18235"/>
    </source>
</evidence>
<dbReference type="UniPathway" id="UPA00378"/>
<reference evidence="21 22" key="1">
    <citation type="submission" date="2020-09" db="EMBL/GenBank/DDBJ databases">
        <authorList>
            <person name="Courtine D."/>
        </authorList>
    </citation>
    <scope>NUCLEOTIDE SEQUENCE [LARGE SCALE GENOMIC DNA]</scope>
    <source>
        <strain evidence="21 22">IRI35c</strain>
    </source>
</reference>
<feature type="domain" description="Oligosaccharyl transferase peripheral 1" evidence="20">
    <location>
        <begin position="726"/>
        <end position="824"/>
    </location>
</feature>
<feature type="transmembrane region" description="Helical" evidence="17">
    <location>
        <begin position="174"/>
        <end position="191"/>
    </location>
</feature>
<feature type="domain" description="Oligosaccharyltransferase insert" evidence="19">
    <location>
        <begin position="625"/>
        <end position="679"/>
    </location>
</feature>
<evidence type="ECO:0000256" key="11">
    <source>
        <dbReference type="ARBA" id="ARBA00022842"/>
    </source>
</evidence>
<sequence length="967" mass="109062">MVKTEIKEKRKKKKAENTSSFGKYYPMFKSYGLPLIALLLAYLGFKLRNITSNYKTFLDPDTFYHYEIYRLAIREWLPKYFPLANPPAGLKIGESLGLYTVQAAFYKLVSPLGYDVMGAFKLWPPFVGAMTIIAVYFLGKKLHSSWAGIWGAAFMMFSYANFTKTMSGNNRGEGPFMMFFLYAVLFLLIYLDEKKWNWKKILGGALFLVTSVLYMGVWLGSQFGVGILLLFAAVHTVVLFIFGKIDELKRFTGEFYPLYGLSLLLGLALNTTGFVKIKGFLVFSIEAFIGLAILAAIMLYGQRAGLNYSDKKHRFGVVAIVGVLGFVAAYFYLGPDLLKFLGSASQSNPLYQTVAELAKTQWSDIKDYYSLRYTYDYTLKKIVGVDGLIFFVSLAGFVIVLVRFVLKLVRGDLTGYKEVFIVSYYFGSLYLLLTAVRFVFQASGAILLLAGIAIGEVFLFVENMKESTTTKALYAILLIILFLPLPIIGAQHSKALATNTAKAQGSVPADWVNTLTWLRDNSDPLDSATSWWDYGYWIESSLLGNRRSATDGGHAYDRRYIVADFFSHYGNESEQDFEAWELNYLIVWQKDIYKFNAISYLGGAIDYYEYSHVPMFQVIPMQYIQYVNESGKTVVYINTGQAAYQPVMTVDLVKGMIINGGGDIPYVLYVFGNYGVLAYKKVAFSNFVRLAFHIPYSFEPWDAQKLFANFKPVHNNGGVSTYEFRPFAVYRIDKYENGTWKAFYSTMGGGKLPLGEQKLRLWISAFGRDVKDAALIFEAYNGTELIKRETLAEGLSIDHLNETPVEVSLFVPNATSYRFVLIQDGPVGVLNGEPRVNGEVANPSYLLDEGQSGQLELKAAFRKDYSDVELALRASVVYYVAPNGKDIEKDEFHLEPHQDIITYVPVKGLSVKAGDNVITAQASMPDGVFEGYIQKLYQKYGEDKVVIVKKRVEPVFITKKEYAIWEG</sequence>
<evidence type="ECO:0000256" key="10">
    <source>
        <dbReference type="ARBA" id="ARBA00022723"/>
    </source>
</evidence>
<feature type="transmembrane region" description="Helical" evidence="17">
    <location>
        <begin position="313"/>
        <end position="333"/>
    </location>
</feature>
<proteinExistence type="inferred from homology"/>
<feature type="transmembrane region" description="Helical" evidence="17">
    <location>
        <begin position="280"/>
        <end position="301"/>
    </location>
</feature>
<comment type="catalytic activity">
    <reaction evidence="16">
        <text>an archaeal dolichyl phosphooligosaccharide + [protein]-L-asparagine = an archaeal dolichyl phosphate + a glycoprotein with the oligosaccharide chain attached by N-beta-D-glycosyl linkage to a protein L-asparagine.</text>
        <dbReference type="EC" id="2.4.99.21"/>
    </reaction>
</comment>
<feature type="transmembrane region" description="Helical" evidence="17">
    <location>
        <begin position="387"/>
        <end position="406"/>
    </location>
</feature>
<accession>A0A7G2D8X6</accession>
<keyword evidence="7" id="KW-0328">Glycosyltransferase</keyword>
<dbReference type="AlphaFoldDB" id="A0A7G2D8X6"/>
<evidence type="ECO:0000256" key="12">
    <source>
        <dbReference type="ARBA" id="ARBA00022989"/>
    </source>
</evidence>
<evidence type="ECO:0000313" key="21">
    <source>
        <dbReference type="EMBL" id="CAD5244346.1"/>
    </source>
</evidence>
<dbReference type="Gene3D" id="3.40.50.12610">
    <property type="match status" value="1"/>
</dbReference>
<dbReference type="Gene3D" id="2.60.40.3020">
    <property type="match status" value="1"/>
</dbReference>
<dbReference type="GO" id="GO:0005886">
    <property type="term" value="C:plasma membrane"/>
    <property type="evidence" value="ECO:0007669"/>
    <property type="project" value="UniProtKB-SubCell"/>
</dbReference>
<evidence type="ECO:0000256" key="5">
    <source>
        <dbReference type="ARBA" id="ARBA00010810"/>
    </source>
</evidence>
<dbReference type="Gene3D" id="2.40.128.390">
    <property type="match status" value="1"/>
</dbReference>
<feature type="transmembrane region" description="Helical" evidence="17">
    <location>
        <begin position="473"/>
        <end position="490"/>
    </location>
</feature>
<dbReference type="EC" id="2.4.99.21" evidence="6"/>
<feature type="transmembrane region" description="Helical" evidence="17">
    <location>
        <begin position="198"/>
        <end position="217"/>
    </location>
</feature>
<keyword evidence="14" id="KW-0464">Manganese</keyword>
<evidence type="ECO:0000256" key="13">
    <source>
        <dbReference type="ARBA" id="ARBA00023136"/>
    </source>
</evidence>
<evidence type="ECO:0000256" key="8">
    <source>
        <dbReference type="ARBA" id="ARBA00022679"/>
    </source>
</evidence>
<feature type="transmembrane region" description="Helical" evidence="17">
    <location>
        <begin position="418"/>
        <end position="436"/>
    </location>
</feature>
<evidence type="ECO:0000256" key="9">
    <source>
        <dbReference type="ARBA" id="ARBA00022692"/>
    </source>
</evidence>
<dbReference type="GeneID" id="58918935"/>
<comment type="cofactor">
    <cofactor evidence="2">
        <name>Mg(2+)</name>
        <dbReference type="ChEBI" id="CHEBI:18420"/>
    </cofactor>
</comment>
<feature type="transmembrane region" description="Helical" evidence="17">
    <location>
        <begin position="255"/>
        <end position="274"/>
    </location>
</feature>
<comment type="subcellular location">
    <subcellularLocation>
        <location evidence="3">Cell membrane</location>
        <topology evidence="3">Multi-pass membrane protein</topology>
    </subcellularLocation>
</comment>
<keyword evidence="8 21" id="KW-0808">Transferase</keyword>
<feature type="transmembrane region" description="Helical" evidence="17">
    <location>
        <begin position="223"/>
        <end position="243"/>
    </location>
</feature>
<evidence type="ECO:0000256" key="3">
    <source>
        <dbReference type="ARBA" id="ARBA00004651"/>
    </source>
</evidence>
<dbReference type="Gene3D" id="2.60.40.3030">
    <property type="match status" value="1"/>
</dbReference>
<keyword evidence="10" id="KW-0479">Metal-binding</keyword>
<evidence type="ECO:0000256" key="15">
    <source>
        <dbReference type="ARBA" id="ARBA00030679"/>
    </source>
</evidence>
<dbReference type="GO" id="GO:0046872">
    <property type="term" value="F:metal ion binding"/>
    <property type="evidence" value="ECO:0007669"/>
    <property type="project" value="UniProtKB-KW"/>
</dbReference>
<dbReference type="InterPro" id="IPR041152">
    <property type="entry name" value="OST_P2"/>
</dbReference>
<dbReference type="Pfam" id="PF21618">
    <property type="entry name" value="OST_P1"/>
    <property type="match status" value="1"/>
</dbReference>
<dbReference type="Proteomes" id="UP000516304">
    <property type="component" value="Chromosome TIRI35C"/>
</dbReference>
<dbReference type="GO" id="GO:0004576">
    <property type="term" value="F:oligosaccharyl transferase activity"/>
    <property type="evidence" value="ECO:0007669"/>
    <property type="project" value="InterPro"/>
</dbReference>
<dbReference type="PANTHER" id="PTHR13872">
    <property type="entry name" value="DOLICHYL-DIPHOSPHOOLIGOSACCHARIDE--PROTEIN GLYCOSYLTRANSFERASE SUBUNIT"/>
    <property type="match status" value="1"/>
</dbReference>
<keyword evidence="12 17" id="KW-1133">Transmembrane helix</keyword>
<keyword evidence="13 17" id="KW-0472">Membrane</keyword>
<dbReference type="Pfam" id="PF18246">
    <property type="entry name" value="OST_IS"/>
    <property type="match status" value="1"/>
</dbReference>
<feature type="transmembrane region" description="Helical" evidence="17">
    <location>
        <begin position="442"/>
        <end position="461"/>
    </location>
</feature>
<evidence type="ECO:0000256" key="2">
    <source>
        <dbReference type="ARBA" id="ARBA00001946"/>
    </source>
</evidence>
<keyword evidence="9 17" id="KW-0812">Transmembrane</keyword>
<protein>
    <recommendedName>
        <fullName evidence="6">dolichyl-phosphooligosaccharide-protein glycotransferase</fullName>
        <ecNumber evidence="6">2.4.99.21</ecNumber>
    </recommendedName>
    <alternativeName>
        <fullName evidence="15">Oligosaccharyl transferase</fullName>
    </alternativeName>
</protein>
<dbReference type="EMBL" id="LR881183">
    <property type="protein sequence ID" value="CAD5244346.1"/>
    <property type="molecule type" value="Genomic_DNA"/>
</dbReference>
<evidence type="ECO:0000259" key="20">
    <source>
        <dbReference type="Pfam" id="PF21618"/>
    </source>
</evidence>
<feature type="transmembrane region" description="Helical" evidence="17">
    <location>
        <begin position="21"/>
        <end position="45"/>
    </location>
</feature>
<gene>
    <name evidence="21" type="ORF">TIRI35C_1192</name>
</gene>
<dbReference type="InterPro" id="IPR003674">
    <property type="entry name" value="Oligo_trans_STT3"/>
</dbReference>
<evidence type="ECO:0000256" key="7">
    <source>
        <dbReference type="ARBA" id="ARBA00022676"/>
    </source>
</evidence>
<evidence type="ECO:0000256" key="14">
    <source>
        <dbReference type="ARBA" id="ARBA00023211"/>
    </source>
</evidence>
<dbReference type="InterPro" id="IPR048858">
    <property type="entry name" value="OST_P1"/>
</dbReference>
<dbReference type="KEGG" id="tcq:TIRI35C_1192"/>
<keyword evidence="22" id="KW-1185">Reference proteome</keyword>
<dbReference type="InterPro" id="IPR041530">
    <property type="entry name" value="OST_IS"/>
</dbReference>
<comment type="pathway">
    <text evidence="4">Protein modification; protein glycosylation.</text>
</comment>
<comment type="similarity">
    <text evidence="5">Belongs to the STT3 family.</text>
</comment>
<dbReference type="Pfam" id="PF18235">
    <property type="entry name" value="OST_P2"/>
    <property type="match status" value="1"/>
</dbReference>
<evidence type="ECO:0000256" key="4">
    <source>
        <dbReference type="ARBA" id="ARBA00004922"/>
    </source>
</evidence>
<name>A0A7G2D8X6_9EURY</name>
<evidence type="ECO:0000256" key="6">
    <source>
        <dbReference type="ARBA" id="ARBA00012602"/>
    </source>
</evidence>
<comment type="cofactor">
    <cofactor evidence="1">
        <name>Mn(2+)</name>
        <dbReference type="ChEBI" id="CHEBI:29035"/>
    </cofactor>
</comment>
<feature type="domain" description="Oligosaccharyltransferase peripheral 2" evidence="18">
    <location>
        <begin position="825"/>
        <end position="957"/>
    </location>
</feature>
<dbReference type="PANTHER" id="PTHR13872:SF1">
    <property type="entry name" value="DOLICHYL-DIPHOSPHOOLIGOSACCHARIDE--PROTEIN GLYCOSYLTRANSFERASE SUBUNIT STT3B"/>
    <property type="match status" value="1"/>
</dbReference>